<evidence type="ECO:0000256" key="1">
    <source>
        <dbReference type="SAM" id="MobiDB-lite"/>
    </source>
</evidence>
<feature type="compositionally biased region" description="Low complexity" evidence="1">
    <location>
        <begin position="1"/>
        <end position="19"/>
    </location>
</feature>
<evidence type="ECO:0000313" key="3">
    <source>
        <dbReference type="Proteomes" id="UP001175227"/>
    </source>
</evidence>
<dbReference type="Proteomes" id="UP001175227">
    <property type="component" value="Unassembled WGS sequence"/>
</dbReference>
<feature type="region of interest" description="Disordered" evidence="1">
    <location>
        <begin position="37"/>
        <end position="156"/>
    </location>
</feature>
<comment type="caution">
    <text evidence="2">The sequence shown here is derived from an EMBL/GenBank/DDBJ whole genome shotgun (WGS) entry which is preliminary data.</text>
</comment>
<feature type="region of interest" description="Disordered" evidence="1">
    <location>
        <begin position="1"/>
        <end position="25"/>
    </location>
</feature>
<gene>
    <name evidence="2" type="ORF">IW261DRAFT_1571612</name>
</gene>
<name>A0AA39NTT8_9AGAR</name>
<keyword evidence="3" id="KW-1185">Reference proteome</keyword>
<sequence>MSNRTTAADRANRAPARMRSQPVIEVDAPLTTPILDAIKPHTITSQSQGGATTSTVQRGKANTETKKHTAKPTQVSTPSEEVNNSREMGLSKHDGDDVLNGTSGPQRTLEEKRGTKANTETEETTPNESQQGDTNMPPGNNDTTTPKSPVTPQPLPQFKKRKSEIEEDMEPYYPGGNTFFPLLQDDVPVTKKPRNGLPEVPMEEFEESNGDDALSTCQMSQTPLQNEEAEEQDNDMAGNDDAVQKVPTARILKVNAPKAITKPVVDYEHAIPMDPFARRLLGHEGNNQETTQAFRLMHSLQPQAPPSMYVLAATPEVGTYSSKATWGQQPSELAQMVAPMAFATHTAQMARDGYSVIIYREQAGTYRPHTIPPQHIFHNYEWIQVTNLFSLQEEGDILTIVWGMEYKNLMYSTEAKIEATLKEFFKNDKLDIQIALPTPPPTYHLKGPIPPSHQPFIHDHTGTPFTFYVQGLEPEEKAWILKEIFLPTNHDSYLILDAGDFVFTIDGVTTAYIPDM</sequence>
<protein>
    <submittedName>
        <fullName evidence="2">Uncharacterized protein</fullName>
    </submittedName>
</protein>
<feature type="compositionally biased region" description="Polar residues" evidence="1">
    <location>
        <begin position="215"/>
        <end position="225"/>
    </location>
</feature>
<feature type="compositionally biased region" description="Acidic residues" evidence="1">
    <location>
        <begin position="201"/>
        <end position="210"/>
    </location>
</feature>
<reference evidence="2" key="1">
    <citation type="submission" date="2023-06" db="EMBL/GenBank/DDBJ databases">
        <authorList>
            <consortium name="Lawrence Berkeley National Laboratory"/>
            <person name="Ahrendt S."/>
            <person name="Sahu N."/>
            <person name="Indic B."/>
            <person name="Wong-Bajracharya J."/>
            <person name="Merenyi Z."/>
            <person name="Ke H.-M."/>
            <person name="Monk M."/>
            <person name="Kocsube S."/>
            <person name="Drula E."/>
            <person name="Lipzen A."/>
            <person name="Balint B."/>
            <person name="Henrissat B."/>
            <person name="Andreopoulos B."/>
            <person name="Martin F.M."/>
            <person name="Harder C.B."/>
            <person name="Rigling D."/>
            <person name="Ford K.L."/>
            <person name="Foster G.D."/>
            <person name="Pangilinan J."/>
            <person name="Papanicolaou A."/>
            <person name="Barry K."/>
            <person name="LaButti K."/>
            <person name="Viragh M."/>
            <person name="Koriabine M."/>
            <person name="Yan M."/>
            <person name="Riley R."/>
            <person name="Champramary S."/>
            <person name="Plett K.L."/>
            <person name="Tsai I.J."/>
            <person name="Slot J."/>
            <person name="Sipos G."/>
            <person name="Plett J."/>
            <person name="Nagy L.G."/>
            <person name="Grigoriev I.V."/>
        </authorList>
    </citation>
    <scope>NUCLEOTIDE SEQUENCE</scope>
    <source>
        <strain evidence="2">ICMP 16352</strain>
    </source>
</reference>
<dbReference type="EMBL" id="JAUEPR010000047">
    <property type="protein sequence ID" value="KAK0471745.1"/>
    <property type="molecule type" value="Genomic_DNA"/>
</dbReference>
<proteinExistence type="predicted"/>
<feature type="compositionally biased region" description="Low complexity" evidence="1">
    <location>
        <begin position="42"/>
        <end position="57"/>
    </location>
</feature>
<feature type="compositionally biased region" description="Polar residues" evidence="1">
    <location>
        <begin position="129"/>
        <end position="148"/>
    </location>
</feature>
<organism evidence="2 3">
    <name type="scientific">Armillaria novae-zelandiae</name>
    <dbReference type="NCBI Taxonomy" id="153914"/>
    <lineage>
        <taxon>Eukaryota</taxon>
        <taxon>Fungi</taxon>
        <taxon>Dikarya</taxon>
        <taxon>Basidiomycota</taxon>
        <taxon>Agaricomycotina</taxon>
        <taxon>Agaricomycetes</taxon>
        <taxon>Agaricomycetidae</taxon>
        <taxon>Agaricales</taxon>
        <taxon>Marasmiineae</taxon>
        <taxon>Physalacriaceae</taxon>
        <taxon>Armillaria</taxon>
    </lineage>
</organism>
<accession>A0AA39NTT8</accession>
<evidence type="ECO:0000313" key="2">
    <source>
        <dbReference type="EMBL" id="KAK0471745.1"/>
    </source>
</evidence>
<dbReference type="AlphaFoldDB" id="A0AA39NTT8"/>
<feature type="compositionally biased region" description="Polar residues" evidence="1">
    <location>
        <begin position="71"/>
        <end position="86"/>
    </location>
</feature>
<feature type="region of interest" description="Disordered" evidence="1">
    <location>
        <begin position="193"/>
        <end position="236"/>
    </location>
</feature>